<dbReference type="Proteomes" id="UP000014500">
    <property type="component" value="Unassembled WGS sequence"/>
</dbReference>
<accession>T1JAP9</accession>
<proteinExistence type="predicted"/>
<reference evidence="1" key="2">
    <citation type="submission" date="2015-02" db="UniProtKB">
        <authorList>
            <consortium name="EnsemblMetazoa"/>
        </authorList>
    </citation>
    <scope>IDENTIFICATION</scope>
</reference>
<dbReference type="EMBL" id="JH432002">
    <property type="status" value="NOT_ANNOTATED_CDS"/>
    <property type="molecule type" value="Genomic_DNA"/>
</dbReference>
<evidence type="ECO:0000313" key="1">
    <source>
        <dbReference type="EnsemblMetazoa" id="SMAR010818-PA"/>
    </source>
</evidence>
<evidence type="ECO:0000313" key="2">
    <source>
        <dbReference type="Proteomes" id="UP000014500"/>
    </source>
</evidence>
<dbReference type="HOGENOM" id="CLU_2267099_0_0_1"/>
<protein>
    <submittedName>
        <fullName evidence="1">Uncharacterized protein</fullName>
    </submittedName>
</protein>
<name>T1JAP9_STRMM</name>
<reference evidence="2" key="1">
    <citation type="submission" date="2011-05" db="EMBL/GenBank/DDBJ databases">
        <authorList>
            <person name="Richards S.R."/>
            <person name="Qu J."/>
            <person name="Jiang H."/>
            <person name="Jhangiani S.N."/>
            <person name="Agravi P."/>
            <person name="Goodspeed R."/>
            <person name="Gross S."/>
            <person name="Mandapat C."/>
            <person name="Jackson L."/>
            <person name="Mathew T."/>
            <person name="Pu L."/>
            <person name="Thornton R."/>
            <person name="Saada N."/>
            <person name="Wilczek-Boney K.B."/>
            <person name="Lee S."/>
            <person name="Kovar C."/>
            <person name="Wu Y."/>
            <person name="Scherer S.E."/>
            <person name="Worley K.C."/>
            <person name="Muzny D.M."/>
            <person name="Gibbs R."/>
        </authorList>
    </citation>
    <scope>NUCLEOTIDE SEQUENCE</scope>
    <source>
        <strain evidence="2">Brora</strain>
    </source>
</reference>
<dbReference type="AlphaFoldDB" id="T1JAP9"/>
<organism evidence="1 2">
    <name type="scientific">Strigamia maritima</name>
    <name type="common">European centipede</name>
    <name type="synonym">Geophilus maritimus</name>
    <dbReference type="NCBI Taxonomy" id="126957"/>
    <lineage>
        <taxon>Eukaryota</taxon>
        <taxon>Metazoa</taxon>
        <taxon>Ecdysozoa</taxon>
        <taxon>Arthropoda</taxon>
        <taxon>Myriapoda</taxon>
        <taxon>Chilopoda</taxon>
        <taxon>Pleurostigmophora</taxon>
        <taxon>Geophilomorpha</taxon>
        <taxon>Linotaeniidae</taxon>
        <taxon>Strigamia</taxon>
    </lineage>
</organism>
<dbReference type="EnsemblMetazoa" id="SMAR010818-RA">
    <property type="protein sequence ID" value="SMAR010818-PA"/>
    <property type="gene ID" value="SMAR010818"/>
</dbReference>
<keyword evidence="2" id="KW-1185">Reference proteome</keyword>
<sequence length="103" mass="11624">MDFTDDIMDFTDDIMDFTDDIMDFTDDIMDFTDDIMDFTDNIMDFNLVMSPTNGSLLQFGVNGGLTLIEKKSPLYSISGVMHCPVANSIIRIRTDNETKSVAM</sequence>